<dbReference type="InterPro" id="IPR013766">
    <property type="entry name" value="Thioredoxin_domain"/>
</dbReference>
<dbReference type="InterPro" id="IPR036249">
    <property type="entry name" value="Thioredoxin-like_sf"/>
</dbReference>
<dbReference type="PANTHER" id="PTHR42801">
    <property type="entry name" value="THIOREDOXIN-DEPENDENT PEROXIDE REDUCTASE"/>
    <property type="match status" value="1"/>
</dbReference>
<dbReference type="CDD" id="cd03017">
    <property type="entry name" value="PRX_BCP"/>
    <property type="match status" value="1"/>
</dbReference>
<dbReference type="SUPFAM" id="SSF52833">
    <property type="entry name" value="Thioredoxin-like"/>
    <property type="match status" value="1"/>
</dbReference>
<sequence length="158" mass="17705">MALKIGDKAPLFEALDDEGKRFSLSELLGKRNIVLYFYPKDDTPGCTKEACSFRDCWEEVQKLDATVIGVSSDPPESHASFKSKHKLPFKLVSDAAQKIRELYDAKGFLIPPRITYVIDKKGIIRHVYNSQMNAEAHAKEAINALKKIKEEEAFGSSA</sequence>
<dbReference type="PROSITE" id="PS51352">
    <property type="entry name" value="THIOREDOXIN_2"/>
    <property type="match status" value="1"/>
</dbReference>
<dbReference type="GO" id="GO:0034599">
    <property type="term" value="P:cellular response to oxidative stress"/>
    <property type="evidence" value="ECO:0007669"/>
    <property type="project" value="TreeGrafter"/>
</dbReference>
<evidence type="ECO:0000256" key="9">
    <source>
        <dbReference type="ARBA" id="ARBA00038489"/>
    </source>
</evidence>
<comment type="similarity">
    <text evidence="9">Belongs to the peroxiredoxin family. BCP/PrxQ subfamily.</text>
</comment>
<protein>
    <recommendedName>
        <fullName evidence="2">thioredoxin-dependent peroxiredoxin</fullName>
        <ecNumber evidence="2">1.11.1.24</ecNumber>
    </recommendedName>
    <alternativeName>
        <fullName evidence="8">Thioredoxin peroxidase</fullName>
    </alternativeName>
</protein>
<evidence type="ECO:0000259" key="12">
    <source>
        <dbReference type="PROSITE" id="PS51352"/>
    </source>
</evidence>
<evidence type="ECO:0000256" key="5">
    <source>
        <dbReference type="ARBA" id="ARBA00023002"/>
    </source>
</evidence>
<evidence type="ECO:0000256" key="4">
    <source>
        <dbReference type="ARBA" id="ARBA00022862"/>
    </source>
</evidence>
<name>A0A2R6AGQ2_9ARCH</name>
<dbReference type="PIRSF" id="PIRSF000239">
    <property type="entry name" value="AHPC"/>
    <property type="match status" value="1"/>
</dbReference>
<dbReference type="GO" id="GO:0005737">
    <property type="term" value="C:cytoplasm"/>
    <property type="evidence" value="ECO:0007669"/>
    <property type="project" value="TreeGrafter"/>
</dbReference>
<feature type="domain" description="Thioredoxin" evidence="12">
    <location>
        <begin position="3"/>
        <end position="147"/>
    </location>
</feature>
<evidence type="ECO:0000256" key="2">
    <source>
        <dbReference type="ARBA" id="ARBA00013017"/>
    </source>
</evidence>
<keyword evidence="7" id="KW-0676">Redox-active center</keyword>
<evidence type="ECO:0000256" key="3">
    <source>
        <dbReference type="ARBA" id="ARBA00022559"/>
    </source>
</evidence>
<accession>A0A2R6AGQ2</accession>
<dbReference type="InterPro" id="IPR024706">
    <property type="entry name" value="Peroxiredoxin_AhpC-typ"/>
</dbReference>
<evidence type="ECO:0000256" key="1">
    <source>
        <dbReference type="ARBA" id="ARBA00011245"/>
    </source>
</evidence>
<dbReference type="EMBL" id="NEXD01000027">
    <property type="protein sequence ID" value="PSN85572.1"/>
    <property type="molecule type" value="Genomic_DNA"/>
</dbReference>
<gene>
    <name evidence="13" type="ORF">B9Q02_05800</name>
</gene>
<evidence type="ECO:0000256" key="7">
    <source>
        <dbReference type="ARBA" id="ARBA00023284"/>
    </source>
</evidence>
<evidence type="ECO:0000256" key="6">
    <source>
        <dbReference type="ARBA" id="ARBA00023157"/>
    </source>
</evidence>
<keyword evidence="4" id="KW-0049">Antioxidant</keyword>
<evidence type="ECO:0000313" key="13">
    <source>
        <dbReference type="EMBL" id="PSN85572.1"/>
    </source>
</evidence>
<dbReference type="Gene3D" id="3.40.30.10">
    <property type="entry name" value="Glutaredoxin"/>
    <property type="match status" value="1"/>
</dbReference>
<dbReference type="Proteomes" id="UP000240569">
    <property type="component" value="Unassembled WGS sequence"/>
</dbReference>
<comment type="caution">
    <text evidence="13">The sequence shown here is derived from an EMBL/GenBank/DDBJ whole genome shotgun (WGS) entry which is preliminary data.</text>
</comment>
<comment type="catalytic activity">
    <reaction evidence="10">
        <text>a hydroperoxide + [thioredoxin]-dithiol = an alcohol + [thioredoxin]-disulfide + H2O</text>
        <dbReference type="Rhea" id="RHEA:62620"/>
        <dbReference type="Rhea" id="RHEA-COMP:10698"/>
        <dbReference type="Rhea" id="RHEA-COMP:10700"/>
        <dbReference type="ChEBI" id="CHEBI:15377"/>
        <dbReference type="ChEBI" id="CHEBI:29950"/>
        <dbReference type="ChEBI" id="CHEBI:30879"/>
        <dbReference type="ChEBI" id="CHEBI:35924"/>
        <dbReference type="ChEBI" id="CHEBI:50058"/>
        <dbReference type="EC" id="1.11.1.24"/>
    </reaction>
</comment>
<dbReference type="InterPro" id="IPR000866">
    <property type="entry name" value="AhpC/TSA"/>
</dbReference>
<keyword evidence="6" id="KW-1015">Disulfide bond</keyword>
<dbReference type="InterPro" id="IPR050924">
    <property type="entry name" value="Peroxiredoxin_BCP/PrxQ"/>
</dbReference>
<dbReference type="Pfam" id="PF00578">
    <property type="entry name" value="AhpC-TSA"/>
    <property type="match status" value="1"/>
</dbReference>
<evidence type="ECO:0000256" key="8">
    <source>
        <dbReference type="ARBA" id="ARBA00032824"/>
    </source>
</evidence>
<dbReference type="GO" id="GO:0045454">
    <property type="term" value="P:cell redox homeostasis"/>
    <property type="evidence" value="ECO:0007669"/>
    <property type="project" value="TreeGrafter"/>
</dbReference>
<dbReference type="PANTHER" id="PTHR42801:SF4">
    <property type="entry name" value="AHPC_TSA FAMILY PROTEIN"/>
    <property type="match status" value="1"/>
</dbReference>
<reference evidence="13 14" key="1">
    <citation type="submission" date="2017-04" db="EMBL/GenBank/DDBJ databases">
        <title>Novel microbial lineages endemic to geothermal iron-oxide mats fill important gaps in the evolutionary history of Archaea.</title>
        <authorList>
            <person name="Jay Z.J."/>
            <person name="Beam J.P."/>
            <person name="Dlakic M."/>
            <person name="Rusch D.B."/>
            <person name="Kozubal M.A."/>
            <person name="Inskeep W.P."/>
        </authorList>
    </citation>
    <scope>NUCLEOTIDE SEQUENCE [LARGE SCALE GENOMIC DNA]</scope>
    <source>
        <strain evidence="13">BE_D</strain>
    </source>
</reference>
<dbReference type="EC" id="1.11.1.24" evidence="2"/>
<dbReference type="AlphaFoldDB" id="A0A2R6AGQ2"/>
<keyword evidence="3" id="KW-0575">Peroxidase</keyword>
<evidence type="ECO:0000313" key="14">
    <source>
        <dbReference type="Proteomes" id="UP000240569"/>
    </source>
</evidence>
<keyword evidence="5" id="KW-0560">Oxidoreductase</keyword>
<dbReference type="FunFam" id="3.40.30.10:FF:000007">
    <property type="entry name" value="Thioredoxin-dependent thiol peroxidase"/>
    <property type="match status" value="1"/>
</dbReference>
<comment type="subunit">
    <text evidence="1">Monomer.</text>
</comment>
<feature type="active site" description="Cysteine sulfenic acid (-SOH) intermediate; for peroxidase activity" evidence="11">
    <location>
        <position position="46"/>
    </location>
</feature>
<organism evidence="13 14">
    <name type="scientific">Candidatus Marsarchaeota G1 archaeon BE_D</name>
    <dbReference type="NCBI Taxonomy" id="1978156"/>
    <lineage>
        <taxon>Archaea</taxon>
        <taxon>Candidatus Marsarchaeota</taxon>
        <taxon>Candidatus Marsarchaeota group 1</taxon>
    </lineage>
</organism>
<evidence type="ECO:0000256" key="10">
    <source>
        <dbReference type="ARBA" id="ARBA00049091"/>
    </source>
</evidence>
<proteinExistence type="inferred from homology"/>
<dbReference type="GO" id="GO:0008379">
    <property type="term" value="F:thioredoxin peroxidase activity"/>
    <property type="evidence" value="ECO:0007669"/>
    <property type="project" value="TreeGrafter"/>
</dbReference>
<evidence type="ECO:0000256" key="11">
    <source>
        <dbReference type="PIRSR" id="PIRSR000239-1"/>
    </source>
</evidence>